<accession>A0AAP2AC09</accession>
<dbReference type="AlphaFoldDB" id="A0AAP2AC09"/>
<name>A0AAP2AC09_LELAM</name>
<dbReference type="PANTHER" id="PTHR33420:SF26">
    <property type="entry name" value="FIMBRIAL SUBUNIT"/>
    <property type="match status" value="1"/>
</dbReference>
<dbReference type="InterPro" id="IPR036937">
    <property type="entry name" value="Adhesion_dom_fimbrial_sf"/>
</dbReference>
<dbReference type="PANTHER" id="PTHR33420">
    <property type="entry name" value="FIMBRIAL SUBUNIT ELFA-RELATED"/>
    <property type="match status" value="1"/>
</dbReference>
<dbReference type="RefSeq" id="WP_131486575.1">
    <property type="nucleotide sequence ID" value="NZ_JAENMR010000002.1"/>
</dbReference>
<comment type="caution">
    <text evidence="3">The sequence shown here is derived from an EMBL/GenBank/DDBJ whole genome shotgun (WGS) entry which is preliminary data.</text>
</comment>
<dbReference type="GO" id="GO:0009289">
    <property type="term" value="C:pilus"/>
    <property type="evidence" value="ECO:0007669"/>
    <property type="project" value="InterPro"/>
</dbReference>
<reference evidence="3" key="1">
    <citation type="submission" date="2020-12" db="EMBL/GenBank/DDBJ databases">
        <title>Draft genome sequence of Enterobacter spp., Lelliottia spp. and Serratia spp. isolated from drinking water reservoirs and lakes.</title>
        <authorList>
            <person name="Reitter C."/>
            <person name="Neuhaus K."/>
            <person name="Huegler M."/>
        </authorList>
    </citation>
    <scope>NUCLEOTIDE SEQUENCE</scope>
    <source>
        <strain evidence="3">TZW15</strain>
    </source>
</reference>
<dbReference type="InterPro" id="IPR050263">
    <property type="entry name" value="Bact_Fimbrial_Adh_Pro"/>
</dbReference>
<evidence type="ECO:0000259" key="2">
    <source>
        <dbReference type="Pfam" id="PF00419"/>
    </source>
</evidence>
<feature type="domain" description="Fimbrial-type adhesion" evidence="2">
    <location>
        <begin position="28"/>
        <end position="174"/>
    </location>
</feature>
<dbReference type="Pfam" id="PF00419">
    <property type="entry name" value="Fimbrial"/>
    <property type="match status" value="1"/>
</dbReference>
<feature type="signal peptide" evidence="1">
    <location>
        <begin position="1"/>
        <end position="23"/>
    </location>
</feature>
<keyword evidence="1" id="KW-0732">Signal</keyword>
<evidence type="ECO:0000313" key="3">
    <source>
        <dbReference type="EMBL" id="MBL5933776.1"/>
    </source>
</evidence>
<dbReference type="GO" id="GO:0043709">
    <property type="term" value="P:cell adhesion involved in single-species biofilm formation"/>
    <property type="evidence" value="ECO:0007669"/>
    <property type="project" value="TreeGrafter"/>
</dbReference>
<organism evidence="3 4">
    <name type="scientific">Lelliottia amnigena</name>
    <name type="common">Enterobacter amnigenus</name>
    <dbReference type="NCBI Taxonomy" id="61646"/>
    <lineage>
        <taxon>Bacteria</taxon>
        <taxon>Pseudomonadati</taxon>
        <taxon>Pseudomonadota</taxon>
        <taxon>Gammaproteobacteria</taxon>
        <taxon>Enterobacterales</taxon>
        <taxon>Enterobacteriaceae</taxon>
        <taxon>Lelliottia</taxon>
    </lineage>
</organism>
<dbReference type="Proteomes" id="UP000653275">
    <property type="component" value="Unassembled WGS sequence"/>
</dbReference>
<evidence type="ECO:0000313" key="4">
    <source>
        <dbReference type="Proteomes" id="UP000653275"/>
    </source>
</evidence>
<protein>
    <submittedName>
        <fullName evidence="3">Fimbrial protein</fullName>
    </submittedName>
</protein>
<dbReference type="SUPFAM" id="SSF49401">
    <property type="entry name" value="Bacterial adhesins"/>
    <property type="match status" value="1"/>
</dbReference>
<dbReference type="Gene3D" id="2.60.40.1090">
    <property type="entry name" value="Fimbrial-type adhesion domain"/>
    <property type="match status" value="1"/>
</dbReference>
<evidence type="ECO:0000256" key="1">
    <source>
        <dbReference type="SAM" id="SignalP"/>
    </source>
</evidence>
<feature type="chain" id="PRO_5042909136" evidence="1">
    <location>
        <begin position="24"/>
        <end position="175"/>
    </location>
</feature>
<proteinExistence type="predicted"/>
<dbReference type="EMBL" id="JAENMS010000002">
    <property type="protein sequence ID" value="MBL5933776.1"/>
    <property type="molecule type" value="Genomic_DNA"/>
</dbReference>
<sequence length="175" mass="17812">MKKSSFVRAALLSTAALCFHAYAADGAVHFTGTIVDSTCTVTNTVGSPLEVNLGKVSKTIFTGAGATSNKVKFSIALTDCNGVAVPKANVTFEATPASGDNTVIALDDESGVATGVGVKLYDKSGADLPLNTASTDYDLVAGDNNLDFFASYVATSTTVTSGAASATANFNIFYP</sequence>
<dbReference type="InterPro" id="IPR000259">
    <property type="entry name" value="Adhesion_dom_fimbrial"/>
</dbReference>
<gene>
    <name evidence="3" type="ORF">I7V27_04760</name>
</gene>
<dbReference type="InterPro" id="IPR008966">
    <property type="entry name" value="Adhesion_dom_sf"/>
</dbReference>